<dbReference type="EMBL" id="JGCY01000357">
    <property type="protein sequence ID" value="EXY73457.1"/>
    <property type="molecule type" value="Genomic_DNA"/>
</dbReference>
<dbReference type="PATRIC" id="fig|1339315.3.peg.3489"/>
<sequence>MHTRIIIRGKTSHSVLKINYSAKEENYSQKKKGFHHRVPPKTVQE</sequence>
<evidence type="ECO:0000313" key="1">
    <source>
        <dbReference type="EMBL" id="EXY73457.1"/>
    </source>
</evidence>
<reference evidence="1 2" key="1">
    <citation type="submission" date="2014-02" db="EMBL/GenBank/DDBJ databases">
        <authorList>
            <person name="Sears C."/>
            <person name="Carroll K."/>
            <person name="Sack B.R."/>
            <person name="Qadri F."/>
            <person name="Myers L.L."/>
            <person name="Chung G.-T."/>
            <person name="Escheverria P."/>
            <person name="Fraser C.M."/>
            <person name="Sadzewicz L."/>
            <person name="Shefchek K.A."/>
            <person name="Tallon L."/>
            <person name="Das S.P."/>
            <person name="Daugherty S."/>
            <person name="Mongodin E.F."/>
        </authorList>
    </citation>
    <scope>NUCLEOTIDE SEQUENCE [LARGE SCALE GENOMIC DNA]</scope>
    <source>
        <strain evidence="2">3988T(B)14</strain>
    </source>
</reference>
<name>A0A015ST37_BACFG</name>
<evidence type="ECO:0000313" key="2">
    <source>
        <dbReference type="Proteomes" id="UP000020529"/>
    </source>
</evidence>
<organism evidence="1 2">
    <name type="scientific">Bacteroides fragilis str. 3988T(B)14</name>
    <dbReference type="NCBI Taxonomy" id="1339315"/>
    <lineage>
        <taxon>Bacteria</taxon>
        <taxon>Pseudomonadati</taxon>
        <taxon>Bacteroidota</taxon>
        <taxon>Bacteroidia</taxon>
        <taxon>Bacteroidales</taxon>
        <taxon>Bacteroidaceae</taxon>
        <taxon>Bacteroides</taxon>
    </lineage>
</organism>
<gene>
    <name evidence="1" type="ORF">M124_2802</name>
</gene>
<comment type="caution">
    <text evidence="1">The sequence shown here is derived from an EMBL/GenBank/DDBJ whole genome shotgun (WGS) entry which is preliminary data.</text>
</comment>
<dbReference type="AlphaFoldDB" id="A0A015ST37"/>
<dbReference type="Proteomes" id="UP000020529">
    <property type="component" value="Unassembled WGS sequence"/>
</dbReference>
<accession>A0A015ST37</accession>
<proteinExistence type="predicted"/>
<protein>
    <submittedName>
        <fullName evidence="1">Uncharacterized protein</fullName>
    </submittedName>
</protein>